<dbReference type="PRINTS" id="PR00364">
    <property type="entry name" value="DISEASERSIST"/>
</dbReference>
<dbReference type="Pfam" id="PF23247">
    <property type="entry name" value="LRR_RPS2"/>
    <property type="match status" value="1"/>
</dbReference>
<feature type="domain" description="Disease resistance R13L4/SHOC-2-like LRR" evidence="8">
    <location>
        <begin position="506"/>
        <end position="702"/>
    </location>
</feature>
<evidence type="ECO:0000256" key="2">
    <source>
        <dbReference type="ARBA" id="ARBA00022737"/>
    </source>
</evidence>
<dbReference type="InterPro" id="IPR032675">
    <property type="entry name" value="LRR_dom_sf"/>
</dbReference>
<dbReference type="InterPro" id="IPR050905">
    <property type="entry name" value="Plant_NBS-LRR"/>
</dbReference>
<keyword evidence="4" id="KW-0067">ATP-binding</keyword>
<dbReference type="InterPro" id="IPR055414">
    <property type="entry name" value="LRR_R13L4/SHOC2-like"/>
</dbReference>
<dbReference type="Gene3D" id="1.10.8.430">
    <property type="entry name" value="Helical domain of apoptotic protease-activating factors"/>
    <property type="match status" value="1"/>
</dbReference>
<dbReference type="GO" id="GO:0006952">
    <property type="term" value="P:defense response"/>
    <property type="evidence" value="ECO:0007669"/>
    <property type="project" value="UniProtKB-KW"/>
</dbReference>
<evidence type="ECO:0000259" key="7">
    <source>
        <dbReference type="Pfam" id="PF23247"/>
    </source>
</evidence>
<dbReference type="PANTHER" id="PTHR33463:SF198">
    <property type="entry name" value="RPP4C3"/>
    <property type="match status" value="1"/>
</dbReference>
<dbReference type="SUPFAM" id="SSF52058">
    <property type="entry name" value="L domain-like"/>
    <property type="match status" value="1"/>
</dbReference>
<gene>
    <name evidence="9" type="ORF">L1049_024219</name>
</gene>
<feature type="coiled-coil region" evidence="5">
    <location>
        <begin position="28"/>
        <end position="62"/>
    </location>
</feature>
<feature type="domain" description="NB-ARC" evidence="6">
    <location>
        <begin position="160"/>
        <end position="320"/>
    </location>
</feature>
<evidence type="ECO:0000256" key="5">
    <source>
        <dbReference type="SAM" id="Coils"/>
    </source>
</evidence>
<evidence type="ECO:0000313" key="9">
    <source>
        <dbReference type="EMBL" id="KAK9285035.1"/>
    </source>
</evidence>
<evidence type="ECO:0000313" key="10">
    <source>
        <dbReference type="Proteomes" id="UP001415857"/>
    </source>
</evidence>
<keyword evidence="3" id="KW-0611">Plant defense</keyword>
<evidence type="ECO:0000259" key="8">
    <source>
        <dbReference type="Pfam" id="PF23598"/>
    </source>
</evidence>
<dbReference type="InterPro" id="IPR027417">
    <property type="entry name" value="P-loop_NTPase"/>
</dbReference>
<keyword evidence="5" id="KW-0175">Coiled coil</keyword>
<protein>
    <recommendedName>
        <fullName evidence="11">AAA+ ATPase domain-containing protein</fullName>
    </recommendedName>
</protein>
<sequence length="948" mass="107225">MADGAVSSIVKTIGEYLINSIRRQLGYLLHYNKNIEDLTKQVEILEAERAGVQQRVEAAESNGEVILANVQTWLTSVSTITQESRNFFDEEPRVNARCFNGRCPDLKLRYQRSKEAKNKTTEADRLKRDGRFDTVSCPAPPPERICPDAEDFDSRKLISKEIMEALQDDEINMIGVYGIGGVGKTTLVEAVRKQAKDGNLFDEIVMASVSQTLSIIKIQDEIADMLGLQFNAKSEKGRAGQLYARLEKKKRILVILDDIWEAVRLEDIGIPFGAKHKGCKIILTSRLLDVCNQMGTQRNFSIEVLPEQEAWNLFCKTVGDSFDSPDLHALAVQVAKECAGLPIAIVTLATALRNRSLSDWRDTANQLSKSIPSKKVFATLELSYNYLESEEAKSFFLLCCLIPEGSEIDVLDLWKYGMGLGLFQNVETVDEARERAVRLANDLKSSCLFLDGYSEEWVEIHDVVRDVGISIASRDKHVFLVRTGPGWKELPREDTFKRYTAISLKSNDIHVLPDKLECPQLQILLLDFYDSSLQLSNNFFLRMENLKVLHMTGMCFQSLPLSLRYLKNLRTLCLYGCKLKNLSIIGELVKLEILSFVGSDMEELPKEIGNLSHLRLLDLTQCEKLTKIPPDVIRGLSQLEGLYMADGFVKWEVERQGKEISNASLAELKDLHLLINLEIDVPNADLWPEDLLFENLSRFQVSIGSFDGAPSDNFLYSKSLIRMIPFSEQRSMINVSNPCSKSFRLKVVNVSTPLKDGVNGLWKASEDLQLTEMKGLKNVVYDLDIVQFQHLRRLHVKKCNEVEYIFNASDWVSHVTFPVLKKLDLYRLPNLKGIWHGQLPSGCFYNLRVVKVFGCEGLKNLSSHCIAKDFSKLVEGAAVGNMEFPHLRFLKLLRLPNLRNFCSKMKDDPNTHTEQPLFHKEGSKIGLSVHGPPSLAQKNWAKPSLEPI</sequence>
<dbReference type="InterPro" id="IPR002182">
    <property type="entry name" value="NB-ARC"/>
</dbReference>
<dbReference type="Pfam" id="PF00931">
    <property type="entry name" value="NB-ARC"/>
    <property type="match status" value="1"/>
</dbReference>
<dbReference type="FunFam" id="3.40.50.300:FF:001091">
    <property type="entry name" value="Probable disease resistance protein At1g61300"/>
    <property type="match status" value="1"/>
</dbReference>
<keyword evidence="4" id="KW-0547">Nucleotide-binding</keyword>
<dbReference type="InterPro" id="IPR042197">
    <property type="entry name" value="Apaf_helical"/>
</dbReference>
<dbReference type="AlphaFoldDB" id="A0AAP0S1L4"/>
<evidence type="ECO:0008006" key="11">
    <source>
        <dbReference type="Google" id="ProtNLM"/>
    </source>
</evidence>
<dbReference type="PANTHER" id="PTHR33463">
    <property type="entry name" value="NB-ARC DOMAIN-CONTAINING PROTEIN-RELATED"/>
    <property type="match status" value="1"/>
</dbReference>
<keyword evidence="10" id="KW-1185">Reference proteome</keyword>
<feature type="domain" description="Disease resistance protein At4g27190-like leucine-rich repeats" evidence="7">
    <location>
        <begin position="767"/>
        <end position="874"/>
    </location>
</feature>
<dbReference type="Gene3D" id="3.40.50.300">
    <property type="entry name" value="P-loop containing nucleotide triphosphate hydrolases"/>
    <property type="match status" value="1"/>
</dbReference>
<dbReference type="Gene3D" id="3.80.10.10">
    <property type="entry name" value="Ribonuclease Inhibitor"/>
    <property type="match status" value="1"/>
</dbReference>
<evidence type="ECO:0000256" key="4">
    <source>
        <dbReference type="ARBA" id="ARBA00022840"/>
    </source>
</evidence>
<organism evidence="9 10">
    <name type="scientific">Liquidambar formosana</name>
    <name type="common">Formosan gum</name>
    <dbReference type="NCBI Taxonomy" id="63359"/>
    <lineage>
        <taxon>Eukaryota</taxon>
        <taxon>Viridiplantae</taxon>
        <taxon>Streptophyta</taxon>
        <taxon>Embryophyta</taxon>
        <taxon>Tracheophyta</taxon>
        <taxon>Spermatophyta</taxon>
        <taxon>Magnoliopsida</taxon>
        <taxon>eudicotyledons</taxon>
        <taxon>Gunneridae</taxon>
        <taxon>Pentapetalae</taxon>
        <taxon>Saxifragales</taxon>
        <taxon>Altingiaceae</taxon>
        <taxon>Liquidambar</taxon>
    </lineage>
</organism>
<name>A0AAP0S1L4_LIQFO</name>
<dbReference type="Pfam" id="PF23598">
    <property type="entry name" value="LRR_14"/>
    <property type="match status" value="1"/>
</dbReference>
<evidence type="ECO:0000259" key="6">
    <source>
        <dbReference type="Pfam" id="PF00931"/>
    </source>
</evidence>
<dbReference type="SUPFAM" id="SSF52540">
    <property type="entry name" value="P-loop containing nucleoside triphosphate hydrolases"/>
    <property type="match status" value="1"/>
</dbReference>
<dbReference type="InterPro" id="IPR057135">
    <property type="entry name" value="At4g27190-like_LRR"/>
</dbReference>
<dbReference type="Proteomes" id="UP001415857">
    <property type="component" value="Unassembled WGS sequence"/>
</dbReference>
<accession>A0AAP0S1L4</accession>
<keyword evidence="2" id="KW-0677">Repeat</keyword>
<reference evidence="9 10" key="1">
    <citation type="journal article" date="2024" name="Plant J.">
        <title>Genome sequences and population genomics reveal climatic adaptation and genomic divergence between two closely related sweetgum species.</title>
        <authorList>
            <person name="Xu W.Q."/>
            <person name="Ren C.Q."/>
            <person name="Zhang X.Y."/>
            <person name="Comes H.P."/>
            <person name="Liu X.H."/>
            <person name="Li Y.G."/>
            <person name="Kettle C.J."/>
            <person name="Jalonen R."/>
            <person name="Gaisberger H."/>
            <person name="Ma Y.Z."/>
            <person name="Qiu Y.X."/>
        </authorList>
    </citation>
    <scope>NUCLEOTIDE SEQUENCE [LARGE SCALE GENOMIC DNA]</scope>
    <source>
        <strain evidence="9">Hangzhou</strain>
    </source>
</reference>
<dbReference type="GO" id="GO:0043531">
    <property type="term" value="F:ADP binding"/>
    <property type="evidence" value="ECO:0007669"/>
    <property type="project" value="InterPro"/>
</dbReference>
<dbReference type="EMBL" id="JBBPBK010000005">
    <property type="protein sequence ID" value="KAK9285035.1"/>
    <property type="molecule type" value="Genomic_DNA"/>
</dbReference>
<comment type="similarity">
    <text evidence="1">Belongs to the disease resistance NB-LRR family.</text>
</comment>
<comment type="caution">
    <text evidence="9">The sequence shown here is derived from an EMBL/GenBank/DDBJ whole genome shotgun (WGS) entry which is preliminary data.</text>
</comment>
<proteinExistence type="inferred from homology"/>
<dbReference type="GO" id="GO:0005524">
    <property type="term" value="F:ATP binding"/>
    <property type="evidence" value="ECO:0007669"/>
    <property type="project" value="UniProtKB-KW"/>
</dbReference>
<evidence type="ECO:0000256" key="3">
    <source>
        <dbReference type="ARBA" id="ARBA00022821"/>
    </source>
</evidence>
<evidence type="ECO:0000256" key="1">
    <source>
        <dbReference type="ARBA" id="ARBA00008894"/>
    </source>
</evidence>